<dbReference type="EMBL" id="FWEU01000007">
    <property type="protein sequence ID" value="SLM26354.1"/>
    <property type="molecule type" value="Genomic_DNA"/>
</dbReference>
<accession>A0A1W1H4D3</accession>
<evidence type="ECO:0000313" key="1">
    <source>
        <dbReference type="EMBL" id="SLM26354.1"/>
    </source>
</evidence>
<dbReference type="RefSeq" id="WP_080150753.1">
    <property type="nucleotide sequence ID" value="NZ_FWEU01000007.1"/>
</dbReference>
<protein>
    <submittedName>
        <fullName evidence="1">Uncharacterized protein</fullName>
    </submittedName>
</protein>
<dbReference type="Proteomes" id="UP000191133">
    <property type="component" value="Unassembled WGS sequence"/>
</dbReference>
<proteinExistence type="predicted"/>
<evidence type="ECO:0000313" key="2">
    <source>
        <dbReference type="Proteomes" id="UP000191133"/>
    </source>
</evidence>
<dbReference type="AlphaFoldDB" id="A0A1W1H4D3"/>
<sequence>MADRRYLKKMTRYWAAEEARATVALQDALASEWFDYWHTHLDWKGRGNRHGSDRTAVAAALLRLLERAVACRRQDTQCWVVLAPDSGQSALFLHSPNPQGTPWPHPFDGVTWDIEAPDWLAPVMTQHHQLGRWGSAEPRLLVRVRA</sequence>
<gene>
    <name evidence="1" type="ORF">SAMN04488690_4118</name>
</gene>
<reference evidence="2" key="1">
    <citation type="submission" date="2016-10" db="EMBL/GenBank/DDBJ databases">
        <authorList>
            <person name="Varghese N."/>
        </authorList>
    </citation>
    <scope>NUCLEOTIDE SEQUENCE [LARGE SCALE GENOMIC DNA]</scope>
    <source>
        <strain evidence="2">92MFCol6.1</strain>
    </source>
</reference>
<name>A0A1W1H4D3_9GAMM</name>
<organism evidence="1 2">
    <name type="scientific">Stenotrophomonas indicatrix</name>
    <dbReference type="NCBI Taxonomy" id="2045451"/>
    <lineage>
        <taxon>Bacteria</taxon>
        <taxon>Pseudomonadati</taxon>
        <taxon>Pseudomonadota</taxon>
        <taxon>Gammaproteobacteria</taxon>
        <taxon>Lysobacterales</taxon>
        <taxon>Lysobacteraceae</taxon>
        <taxon>Stenotrophomonas</taxon>
    </lineage>
</organism>